<sequence>MAKEELIEMRGKVDEVLPDSRYRVTLENGHQLIAYTSGKMRKHHIRILAGDNVALEMSPYDLGKGRITFRHLERRT</sequence>
<evidence type="ECO:0000256" key="1">
    <source>
        <dbReference type="ARBA" id="ARBA00010939"/>
    </source>
</evidence>
<protein>
    <recommendedName>
        <fullName evidence="7 8">Translation initiation factor IF-1</fullName>
    </recommendedName>
</protein>
<dbReference type="OrthoDB" id="9803250at2"/>
<dbReference type="Pfam" id="PF01176">
    <property type="entry name" value="eIF-1a"/>
    <property type="match status" value="1"/>
</dbReference>
<dbReference type="HAMAP" id="MF_00075">
    <property type="entry name" value="IF_1"/>
    <property type="match status" value="1"/>
</dbReference>
<dbReference type="RefSeq" id="WP_127683386.1">
    <property type="nucleotide sequence ID" value="NZ_SACM01000003.1"/>
</dbReference>
<gene>
    <name evidence="7" type="primary">infA</name>
    <name evidence="10" type="ORF">EOD73_12765</name>
</gene>
<dbReference type="AlphaFoldDB" id="A0A437LI22"/>
<dbReference type="EMBL" id="SACM01000003">
    <property type="protein sequence ID" value="RVT84984.1"/>
    <property type="molecule type" value="Genomic_DNA"/>
</dbReference>
<keyword evidence="4 7" id="KW-0699">rRNA-binding</keyword>
<evidence type="ECO:0000256" key="6">
    <source>
        <dbReference type="ARBA" id="ARBA00022917"/>
    </source>
</evidence>
<keyword evidence="11" id="KW-1185">Reference proteome</keyword>
<comment type="similarity">
    <text evidence="1 7">Belongs to the IF-1 family.</text>
</comment>
<dbReference type="PANTHER" id="PTHR33370:SF1">
    <property type="entry name" value="TRANSLATION INITIATION FACTOR IF-1, CHLOROPLASTIC"/>
    <property type="match status" value="1"/>
</dbReference>
<keyword evidence="2 7" id="KW-0963">Cytoplasm</keyword>
<evidence type="ECO:0000256" key="4">
    <source>
        <dbReference type="ARBA" id="ARBA00022730"/>
    </source>
</evidence>
<dbReference type="PANTHER" id="PTHR33370">
    <property type="entry name" value="TRANSLATION INITIATION FACTOR IF-1, CHLOROPLASTIC"/>
    <property type="match status" value="1"/>
</dbReference>
<dbReference type="PROSITE" id="PS50832">
    <property type="entry name" value="S1_IF1_TYPE"/>
    <property type="match status" value="1"/>
</dbReference>
<accession>A0A437LI22</accession>
<dbReference type="SUPFAM" id="SSF50249">
    <property type="entry name" value="Nucleic acid-binding proteins"/>
    <property type="match status" value="1"/>
</dbReference>
<evidence type="ECO:0000313" key="10">
    <source>
        <dbReference type="EMBL" id="RVT84984.1"/>
    </source>
</evidence>
<evidence type="ECO:0000256" key="3">
    <source>
        <dbReference type="ARBA" id="ARBA00022540"/>
    </source>
</evidence>
<reference evidence="10 11" key="1">
    <citation type="submission" date="2019-01" db="EMBL/GenBank/DDBJ databases">
        <authorList>
            <person name="Chen W.-M."/>
        </authorList>
    </citation>
    <scope>NUCLEOTIDE SEQUENCE [LARGE SCALE GENOMIC DNA]</scope>
    <source>
        <strain evidence="10 11">CCP-18</strain>
    </source>
</reference>
<dbReference type="GO" id="GO:0043022">
    <property type="term" value="F:ribosome binding"/>
    <property type="evidence" value="ECO:0007669"/>
    <property type="project" value="UniProtKB-UniRule"/>
</dbReference>
<comment type="function">
    <text evidence="7">One of the essential components for the initiation of protein synthesis. Stabilizes the binding of IF-2 and IF-3 on the 30S subunit to which N-formylmethionyl-tRNA(fMet) subsequently binds. Helps modulate mRNA selection, yielding the 30S pre-initiation complex (PIC). Upon addition of the 50S ribosomal subunit IF-1, IF-2 and IF-3 are released leaving the mature 70S translation initiation complex.</text>
</comment>
<evidence type="ECO:0000256" key="7">
    <source>
        <dbReference type="HAMAP-Rule" id="MF_00075"/>
    </source>
</evidence>
<dbReference type="InterPro" id="IPR004368">
    <property type="entry name" value="TIF_IF1"/>
</dbReference>
<comment type="caution">
    <text evidence="10">The sequence shown here is derived from an EMBL/GenBank/DDBJ whole genome shotgun (WGS) entry which is preliminary data.</text>
</comment>
<dbReference type="InterPro" id="IPR012340">
    <property type="entry name" value="NA-bd_OB-fold"/>
</dbReference>
<comment type="subcellular location">
    <subcellularLocation>
        <location evidence="7">Cytoplasm</location>
    </subcellularLocation>
</comment>
<evidence type="ECO:0000256" key="8">
    <source>
        <dbReference type="NCBIfam" id="TIGR00008"/>
    </source>
</evidence>
<dbReference type="GO" id="GO:0019843">
    <property type="term" value="F:rRNA binding"/>
    <property type="evidence" value="ECO:0007669"/>
    <property type="project" value="UniProtKB-UniRule"/>
</dbReference>
<proteinExistence type="inferred from homology"/>
<name>A0A437LI22_9BURK</name>
<evidence type="ECO:0000259" key="9">
    <source>
        <dbReference type="PROSITE" id="PS50832"/>
    </source>
</evidence>
<keyword evidence="5 7" id="KW-0694">RNA-binding</keyword>
<comment type="subunit">
    <text evidence="7">Component of the 30S ribosomal translation pre-initiation complex which assembles on the 30S ribosome in the order IF-2 and IF-3, IF-1 and N-formylmethionyl-tRNA(fMet); mRNA recruitment can occur at any time during PIC assembly.</text>
</comment>
<dbReference type="NCBIfam" id="TIGR00008">
    <property type="entry name" value="infA"/>
    <property type="match status" value="1"/>
</dbReference>
<feature type="domain" description="S1-like" evidence="9">
    <location>
        <begin position="1"/>
        <end position="72"/>
    </location>
</feature>
<evidence type="ECO:0000256" key="5">
    <source>
        <dbReference type="ARBA" id="ARBA00022884"/>
    </source>
</evidence>
<evidence type="ECO:0000256" key="2">
    <source>
        <dbReference type="ARBA" id="ARBA00022490"/>
    </source>
</evidence>
<dbReference type="FunFam" id="2.40.50.140:FF:000002">
    <property type="entry name" value="Translation initiation factor IF-1"/>
    <property type="match status" value="1"/>
</dbReference>
<keyword evidence="6 7" id="KW-0648">Protein biosynthesis</keyword>
<evidence type="ECO:0000313" key="11">
    <source>
        <dbReference type="Proteomes" id="UP000288587"/>
    </source>
</evidence>
<dbReference type="CDD" id="cd04451">
    <property type="entry name" value="S1_IF1"/>
    <property type="match status" value="1"/>
</dbReference>
<dbReference type="GO" id="GO:0003743">
    <property type="term" value="F:translation initiation factor activity"/>
    <property type="evidence" value="ECO:0007669"/>
    <property type="project" value="UniProtKB-UniRule"/>
</dbReference>
<organism evidence="10 11">
    <name type="scientific">Inhella crocodyli</name>
    <dbReference type="NCBI Taxonomy" id="2499851"/>
    <lineage>
        <taxon>Bacteria</taxon>
        <taxon>Pseudomonadati</taxon>
        <taxon>Pseudomonadota</taxon>
        <taxon>Betaproteobacteria</taxon>
        <taxon>Burkholderiales</taxon>
        <taxon>Sphaerotilaceae</taxon>
        <taxon>Inhella</taxon>
    </lineage>
</organism>
<keyword evidence="3 7" id="KW-0396">Initiation factor</keyword>
<dbReference type="InterPro" id="IPR006196">
    <property type="entry name" value="RNA-binding_domain_S1_IF1"/>
</dbReference>
<dbReference type="Proteomes" id="UP000288587">
    <property type="component" value="Unassembled WGS sequence"/>
</dbReference>
<dbReference type="Gene3D" id="2.40.50.140">
    <property type="entry name" value="Nucleic acid-binding proteins"/>
    <property type="match status" value="1"/>
</dbReference>
<dbReference type="GO" id="GO:0005829">
    <property type="term" value="C:cytosol"/>
    <property type="evidence" value="ECO:0007669"/>
    <property type="project" value="TreeGrafter"/>
</dbReference>